<evidence type="ECO:0000256" key="8">
    <source>
        <dbReference type="HAMAP-Rule" id="MF_00049"/>
    </source>
</evidence>
<evidence type="ECO:0000256" key="5">
    <source>
        <dbReference type="ARBA" id="ARBA00022917"/>
    </source>
</evidence>
<feature type="binding site" evidence="8">
    <location>
        <position position="666"/>
    </location>
    <ligand>
        <name>ATP</name>
        <dbReference type="ChEBI" id="CHEBI:30616"/>
    </ligand>
</feature>
<evidence type="ECO:0000259" key="13">
    <source>
        <dbReference type="Pfam" id="PF13603"/>
    </source>
</evidence>
<dbReference type="GO" id="GO:0004823">
    <property type="term" value="F:leucine-tRNA ligase activity"/>
    <property type="evidence" value="ECO:0007669"/>
    <property type="project" value="UniProtKB-UniRule"/>
</dbReference>
<dbReference type="KEGG" id="fgi:OP10G_4430"/>
<feature type="domain" description="Leucyl-tRNA synthetase editing" evidence="13">
    <location>
        <begin position="224"/>
        <end position="449"/>
    </location>
</feature>
<dbReference type="GO" id="GO:0005829">
    <property type="term" value="C:cytosol"/>
    <property type="evidence" value="ECO:0007669"/>
    <property type="project" value="TreeGrafter"/>
</dbReference>
<evidence type="ECO:0000313" key="14">
    <source>
        <dbReference type="EMBL" id="AIE87798.1"/>
    </source>
</evidence>
<feature type="domain" description="Methionyl/Valyl/Leucyl/Isoleucyl-tRNA synthetase anticodon-binding" evidence="11">
    <location>
        <begin position="746"/>
        <end position="872"/>
    </location>
</feature>
<evidence type="ECO:0000256" key="9">
    <source>
        <dbReference type="RuleBase" id="RU363039"/>
    </source>
</evidence>
<dbReference type="GO" id="GO:0006429">
    <property type="term" value="P:leucyl-tRNA aminoacylation"/>
    <property type="evidence" value="ECO:0007669"/>
    <property type="project" value="UniProtKB-UniRule"/>
</dbReference>
<comment type="subcellular location">
    <subcellularLocation>
        <location evidence="8">Cytoplasm</location>
    </subcellularLocation>
</comment>
<evidence type="ECO:0000256" key="2">
    <source>
        <dbReference type="ARBA" id="ARBA00022598"/>
    </source>
</evidence>
<dbReference type="Pfam" id="PF00133">
    <property type="entry name" value="tRNA-synt_1"/>
    <property type="match status" value="2"/>
</dbReference>
<dbReference type="Gene3D" id="3.40.50.620">
    <property type="entry name" value="HUPs"/>
    <property type="match status" value="2"/>
</dbReference>
<feature type="domain" description="Aminoacyl-tRNA synthetase class Ia" evidence="10">
    <location>
        <begin position="663"/>
        <end position="702"/>
    </location>
</feature>
<dbReference type="InterPro" id="IPR013155">
    <property type="entry name" value="M/V/L/I-tRNA-synth_anticd-bd"/>
</dbReference>
<dbReference type="InterPro" id="IPR009080">
    <property type="entry name" value="tRNAsynth_Ia_anticodon-bd"/>
</dbReference>
<dbReference type="InterPro" id="IPR002300">
    <property type="entry name" value="aa-tRNA-synth_Ia"/>
</dbReference>
<keyword evidence="4 8" id="KW-0067">ATP-binding</keyword>
<keyword evidence="5 8" id="KW-0648">Protein biosynthesis</keyword>
<dbReference type="AlphaFoldDB" id="A0A068NW89"/>
<dbReference type="GO" id="GO:0005524">
    <property type="term" value="F:ATP binding"/>
    <property type="evidence" value="ECO:0007669"/>
    <property type="project" value="UniProtKB-UniRule"/>
</dbReference>
<dbReference type="InterPro" id="IPR015413">
    <property type="entry name" value="Methionyl/Leucyl_tRNA_Synth"/>
</dbReference>
<sequence>MGNMADRYEPASFEQKWRDRWQEAELYKTREEEGRPKFYGLDFFPYPSGAGLSVGHARNFVPTDVIARMRYMQGYNVLHPMGFDAFGLPAENEAIKRQSHPAPMIERYAANYQRQMTLIGIGYDWSRSFKSSDPDYYKWTQWIFELLFKRGLAYQKLAAVNWDPVDKTVLADEEVIAGRGERSGALVEKKWIPQWFFKITDYAQRLIDDLDTIDWPEGIKTQQRNWIGRSEGVQFRMNVALGVGENKVYDLSEERPTPNIQRLTFDVFTTRIDTIFGMTFCVLAPEHQLVDKLPVTEDDRARIRAYQEQARTLSDVDRQATTREKTGVFTGAYAINPANGQKVPIWIADYVLATYGTGAIMAVPGHDDRDFEFAQKFDIPVVPVIAPAEAASFERIDKVETADGHVALYSPFSTMSFPLPFITKEGILINSGEYDGMPVKEAQNALGTWIESLGIGERKIQYKLRDWLISRQRYWGCPIPVIHTKEGEMEVVAESALPVELPWVENYEPTGDGTSPLAHIPEFVNVVDGDGRLGRRETDTMGGFACSSWYFLRFADPHNYERGWDPEKAKYWMPVDCYVGGAEHAVMHLLYARFWTKVLYDAGLVTVKEPFQTLRNQGQVLGYTPYRKPREDERLDTGEEGILVSFEEAKALPKDDVVWRWSRMSKSKGNVVTPDEAVAEYGADALRLYLLFRAPFDADIEWENKGMSDLARFLSRIFRVVDTFKPHYEASWRNFIPFEEASDVSKKLRRATHQAIRNVTGDIDRFGFNTYVSWLMKYVNSINEIVGGGVPADDRAAGLAVSEAIETLILLLAPGAPHSADELWESLGNSGFTYHQDWPTYDDRLAAEDTKTIAVQINGKLRDTFEIAAGASDEEHEEAAKRREKVAPHLEGKTVRKVIVVPGKLVNIVAN</sequence>
<dbReference type="Pfam" id="PF09334">
    <property type="entry name" value="tRNA-synt_1g"/>
    <property type="match status" value="1"/>
</dbReference>
<name>A0A068NW89_FIMGI</name>
<dbReference type="SUPFAM" id="SSF52374">
    <property type="entry name" value="Nucleotidylyl transferase"/>
    <property type="match status" value="1"/>
</dbReference>
<evidence type="ECO:0000256" key="1">
    <source>
        <dbReference type="ARBA" id="ARBA00005594"/>
    </source>
</evidence>
<keyword evidence="8" id="KW-0963">Cytoplasm</keyword>
<dbReference type="PRINTS" id="PR00985">
    <property type="entry name" value="TRNASYNTHLEU"/>
</dbReference>
<comment type="caution">
    <text evidence="8">Lacks conserved residue(s) required for the propagation of feature annotation.</text>
</comment>
<dbReference type="InterPro" id="IPR014729">
    <property type="entry name" value="Rossmann-like_a/b/a_fold"/>
</dbReference>
<dbReference type="FunFam" id="3.40.50.620:FF:000060">
    <property type="entry name" value="Leucine--tRNA ligase"/>
    <property type="match status" value="1"/>
</dbReference>
<evidence type="ECO:0000256" key="3">
    <source>
        <dbReference type="ARBA" id="ARBA00022741"/>
    </source>
</evidence>
<accession>A0A068NW89</accession>
<keyword evidence="15" id="KW-1185">Reference proteome</keyword>
<evidence type="ECO:0000259" key="10">
    <source>
        <dbReference type="Pfam" id="PF00133"/>
    </source>
</evidence>
<evidence type="ECO:0000256" key="6">
    <source>
        <dbReference type="ARBA" id="ARBA00023146"/>
    </source>
</evidence>
<dbReference type="Proteomes" id="UP000027982">
    <property type="component" value="Chromosome"/>
</dbReference>
<evidence type="ECO:0000313" key="15">
    <source>
        <dbReference type="Proteomes" id="UP000027982"/>
    </source>
</evidence>
<dbReference type="eggNOG" id="COG0495">
    <property type="taxonomic scope" value="Bacteria"/>
</dbReference>
<dbReference type="SUPFAM" id="SSF50677">
    <property type="entry name" value="ValRS/IleRS/LeuRS editing domain"/>
    <property type="match status" value="1"/>
</dbReference>
<evidence type="ECO:0000256" key="7">
    <source>
        <dbReference type="ARBA" id="ARBA00047469"/>
    </source>
</evidence>
<keyword evidence="3 8" id="KW-0547">Nucleotide-binding</keyword>
<reference evidence="14 15" key="1">
    <citation type="journal article" date="2014" name="PLoS ONE">
        <title>The first complete genome sequence of the class fimbriimonadia in the phylum armatimonadetes.</title>
        <authorList>
            <person name="Hu Z.Y."/>
            <person name="Wang Y.Z."/>
            <person name="Im W.T."/>
            <person name="Wang S.Y."/>
            <person name="Zhao G.P."/>
            <person name="Zheng H.J."/>
            <person name="Quan Z.X."/>
        </authorList>
    </citation>
    <scope>NUCLEOTIDE SEQUENCE [LARGE SCALE GENOMIC DNA]</scope>
    <source>
        <strain evidence="14">Gsoil 348</strain>
    </source>
</reference>
<feature type="short sequence motif" description="'KMSKS' region" evidence="8">
    <location>
        <begin position="663"/>
        <end position="667"/>
    </location>
</feature>
<evidence type="ECO:0000259" key="12">
    <source>
        <dbReference type="Pfam" id="PF09334"/>
    </source>
</evidence>
<comment type="catalytic activity">
    <reaction evidence="7 8">
        <text>tRNA(Leu) + L-leucine + ATP = L-leucyl-tRNA(Leu) + AMP + diphosphate</text>
        <dbReference type="Rhea" id="RHEA:11688"/>
        <dbReference type="Rhea" id="RHEA-COMP:9613"/>
        <dbReference type="Rhea" id="RHEA-COMP:9622"/>
        <dbReference type="ChEBI" id="CHEBI:30616"/>
        <dbReference type="ChEBI" id="CHEBI:33019"/>
        <dbReference type="ChEBI" id="CHEBI:57427"/>
        <dbReference type="ChEBI" id="CHEBI:78442"/>
        <dbReference type="ChEBI" id="CHEBI:78494"/>
        <dbReference type="ChEBI" id="CHEBI:456215"/>
        <dbReference type="EC" id="6.1.1.4"/>
    </reaction>
</comment>
<dbReference type="FunFam" id="1.10.730.10:FF:000002">
    <property type="entry name" value="Leucine--tRNA ligase"/>
    <property type="match status" value="1"/>
</dbReference>
<evidence type="ECO:0000259" key="11">
    <source>
        <dbReference type="Pfam" id="PF08264"/>
    </source>
</evidence>
<comment type="similarity">
    <text evidence="1 8 9">Belongs to the class-I aminoacyl-tRNA synthetase family.</text>
</comment>
<dbReference type="NCBIfam" id="TIGR00396">
    <property type="entry name" value="leuS_bact"/>
    <property type="match status" value="1"/>
</dbReference>
<dbReference type="GO" id="GO:0002161">
    <property type="term" value="F:aminoacyl-tRNA deacylase activity"/>
    <property type="evidence" value="ECO:0007669"/>
    <property type="project" value="InterPro"/>
</dbReference>
<dbReference type="HOGENOM" id="CLU_004427_0_0_0"/>
<dbReference type="Gene3D" id="1.10.730.10">
    <property type="entry name" value="Isoleucyl-tRNA Synthetase, Domain 1"/>
    <property type="match status" value="1"/>
</dbReference>
<dbReference type="Pfam" id="PF13603">
    <property type="entry name" value="tRNA-synt_1_2"/>
    <property type="match status" value="1"/>
</dbReference>
<organism evidence="14 15">
    <name type="scientific">Fimbriimonas ginsengisoli Gsoil 348</name>
    <dbReference type="NCBI Taxonomy" id="661478"/>
    <lineage>
        <taxon>Bacteria</taxon>
        <taxon>Bacillati</taxon>
        <taxon>Armatimonadota</taxon>
        <taxon>Fimbriimonadia</taxon>
        <taxon>Fimbriimonadales</taxon>
        <taxon>Fimbriimonadaceae</taxon>
        <taxon>Fimbriimonas</taxon>
    </lineage>
</organism>
<dbReference type="EMBL" id="CP007139">
    <property type="protein sequence ID" value="AIE87798.1"/>
    <property type="molecule type" value="Genomic_DNA"/>
</dbReference>
<dbReference type="STRING" id="661478.OP10G_4430"/>
<feature type="domain" description="Methionyl/Leucyl tRNA synthetase" evidence="12">
    <location>
        <begin position="45"/>
        <end position="175"/>
    </location>
</feature>
<dbReference type="EC" id="6.1.1.4" evidence="8"/>
<keyword evidence="2 8" id="KW-0436">Ligase</keyword>
<evidence type="ECO:0000256" key="4">
    <source>
        <dbReference type="ARBA" id="ARBA00022840"/>
    </source>
</evidence>
<dbReference type="CDD" id="cd07958">
    <property type="entry name" value="Anticodon_Ia_Leu_BEm"/>
    <property type="match status" value="1"/>
</dbReference>
<dbReference type="InterPro" id="IPR002302">
    <property type="entry name" value="Leu-tRNA-ligase"/>
</dbReference>
<dbReference type="PANTHER" id="PTHR43740">
    <property type="entry name" value="LEUCYL-TRNA SYNTHETASE"/>
    <property type="match status" value="1"/>
</dbReference>
<dbReference type="PANTHER" id="PTHR43740:SF2">
    <property type="entry name" value="LEUCINE--TRNA LIGASE, MITOCHONDRIAL"/>
    <property type="match status" value="1"/>
</dbReference>
<dbReference type="Pfam" id="PF08264">
    <property type="entry name" value="Anticodon_1"/>
    <property type="match status" value="1"/>
</dbReference>
<feature type="domain" description="Aminoacyl-tRNA synthetase class Ia" evidence="10">
    <location>
        <begin position="464"/>
        <end position="494"/>
    </location>
</feature>
<dbReference type="InterPro" id="IPR009008">
    <property type="entry name" value="Val/Leu/Ile-tRNA-synth_edit"/>
</dbReference>
<protein>
    <recommendedName>
        <fullName evidence="8">Leucine--tRNA ligase</fullName>
        <ecNumber evidence="8">6.1.1.4</ecNumber>
    </recommendedName>
    <alternativeName>
        <fullName evidence="8">Leucyl-tRNA synthetase</fullName>
        <shortName evidence="8">LeuRS</shortName>
    </alternativeName>
</protein>
<gene>
    <name evidence="8" type="primary">leuS</name>
    <name evidence="14" type="ORF">OP10G_4430</name>
</gene>
<dbReference type="HAMAP" id="MF_00049_B">
    <property type="entry name" value="Leu_tRNA_synth_B"/>
    <property type="match status" value="1"/>
</dbReference>
<proteinExistence type="inferred from homology"/>
<dbReference type="InterPro" id="IPR025709">
    <property type="entry name" value="Leu_tRNA-synth_edit"/>
</dbReference>
<dbReference type="SUPFAM" id="SSF47323">
    <property type="entry name" value="Anticodon-binding domain of a subclass of class I aminoacyl-tRNA synthetases"/>
    <property type="match status" value="1"/>
</dbReference>
<dbReference type="FunFam" id="3.40.50.620:FF:000056">
    <property type="entry name" value="Leucine--tRNA ligase"/>
    <property type="match status" value="1"/>
</dbReference>
<keyword evidence="6 8" id="KW-0030">Aminoacyl-tRNA synthetase</keyword>